<name>Q9L5H9_SALTI</name>
<keyword evidence="1" id="KW-0614">Plasmid</keyword>
<proteinExistence type="predicted"/>
<organism evidence="1">
    <name type="scientific">Salmonella typhi</name>
    <dbReference type="NCBI Taxonomy" id="90370"/>
    <lineage>
        <taxon>Bacteria</taxon>
        <taxon>Pseudomonadati</taxon>
        <taxon>Pseudomonadota</taxon>
        <taxon>Gammaproteobacteria</taxon>
        <taxon>Enterobacterales</taxon>
        <taxon>Enterobacteriaceae</taxon>
        <taxon>Salmonella</taxon>
    </lineage>
</organism>
<gene>
    <name evidence="1" type="primary">R0163</name>
</gene>
<dbReference type="AlphaFoldDB" id="Q9L5H9"/>
<reference evidence="1" key="1">
    <citation type="journal article" date="2000" name="Nucleic Acids Res.">
        <title>The complete DNA sequence and analysis of R27, a large IncHI plasmid from Salmonella typhi that is temperature sensitive for transfer.</title>
        <authorList>
            <person name="Sherburne C.K."/>
            <person name="Lawley T.D."/>
            <person name="Gilmour M.W."/>
            <person name="Blattner F.R."/>
            <person name="Burland V."/>
            <person name="Grotbeck E."/>
            <person name="Rose D.J."/>
            <person name="Taylor D.E."/>
        </authorList>
    </citation>
    <scope>NUCLEOTIDE SEQUENCE</scope>
    <source>
        <plasmid evidence="1">R27</plasmid>
    </source>
</reference>
<evidence type="ECO:0000313" key="1">
    <source>
        <dbReference type="EMBL" id="AAF70001.1"/>
    </source>
</evidence>
<protein>
    <submittedName>
        <fullName evidence="1">Uncharacterized protein</fullName>
    </submittedName>
</protein>
<sequence length="39" mass="4504">MRQTAILSNLAELALQRNWQVIMHLFPYAGWLMSLGTND</sequence>
<geneLocation type="plasmid" evidence="1">
    <name>R27</name>
</geneLocation>
<accession>Q9L5H9</accession>
<dbReference type="EMBL" id="AF250878">
    <property type="protein sequence ID" value="AAF70001.1"/>
    <property type="molecule type" value="Genomic_DNA"/>
</dbReference>